<dbReference type="Proteomes" id="UP000308652">
    <property type="component" value="Unassembled WGS sequence"/>
</dbReference>
<dbReference type="EMBL" id="ML213607">
    <property type="protein sequence ID" value="TFK37693.1"/>
    <property type="molecule type" value="Genomic_DNA"/>
</dbReference>
<evidence type="ECO:0000313" key="1">
    <source>
        <dbReference type="EMBL" id="TFK37693.1"/>
    </source>
</evidence>
<organism evidence="1 2">
    <name type="scientific">Crucibulum laeve</name>
    <dbReference type="NCBI Taxonomy" id="68775"/>
    <lineage>
        <taxon>Eukaryota</taxon>
        <taxon>Fungi</taxon>
        <taxon>Dikarya</taxon>
        <taxon>Basidiomycota</taxon>
        <taxon>Agaricomycotina</taxon>
        <taxon>Agaricomycetes</taxon>
        <taxon>Agaricomycetidae</taxon>
        <taxon>Agaricales</taxon>
        <taxon>Agaricineae</taxon>
        <taxon>Nidulariaceae</taxon>
        <taxon>Crucibulum</taxon>
    </lineage>
</organism>
<protein>
    <submittedName>
        <fullName evidence="1">Uncharacterized protein</fullName>
    </submittedName>
</protein>
<gene>
    <name evidence="1" type="ORF">BDQ12DRAFT_152645</name>
</gene>
<name>A0A5C3LZ54_9AGAR</name>
<dbReference type="AlphaFoldDB" id="A0A5C3LZ54"/>
<keyword evidence="2" id="KW-1185">Reference proteome</keyword>
<evidence type="ECO:0000313" key="2">
    <source>
        <dbReference type="Proteomes" id="UP000308652"/>
    </source>
</evidence>
<reference evidence="1 2" key="1">
    <citation type="journal article" date="2019" name="Nat. Ecol. Evol.">
        <title>Megaphylogeny resolves global patterns of mushroom evolution.</title>
        <authorList>
            <person name="Varga T."/>
            <person name="Krizsan K."/>
            <person name="Foldi C."/>
            <person name="Dima B."/>
            <person name="Sanchez-Garcia M."/>
            <person name="Sanchez-Ramirez S."/>
            <person name="Szollosi G.J."/>
            <person name="Szarkandi J.G."/>
            <person name="Papp V."/>
            <person name="Albert L."/>
            <person name="Andreopoulos W."/>
            <person name="Angelini C."/>
            <person name="Antonin V."/>
            <person name="Barry K.W."/>
            <person name="Bougher N.L."/>
            <person name="Buchanan P."/>
            <person name="Buyck B."/>
            <person name="Bense V."/>
            <person name="Catcheside P."/>
            <person name="Chovatia M."/>
            <person name="Cooper J."/>
            <person name="Damon W."/>
            <person name="Desjardin D."/>
            <person name="Finy P."/>
            <person name="Geml J."/>
            <person name="Haridas S."/>
            <person name="Hughes K."/>
            <person name="Justo A."/>
            <person name="Karasinski D."/>
            <person name="Kautmanova I."/>
            <person name="Kiss B."/>
            <person name="Kocsube S."/>
            <person name="Kotiranta H."/>
            <person name="LaButti K.M."/>
            <person name="Lechner B.E."/>
            <person name="Liimatainen K."/>
            <person name="Lipzen A."/>
            <person name="Lukacs Z."/>
            <person name="Mihaltcheva S."/>
            <person name="Morgado L.N."/>
            <person name="Niskanen T."/>
            <person name="Noordeloos M.E."/>
            <person name="Ohm R.A."/>
            <person name="Ortiz-Santana B."/>
            <person name="Ovrebo C."/>
            <person name="Racz N."/>
            <person name="Riley R."/>
            <person name="Savchenko A."/>
            <person name="Shiryaev A."/>
            <person name="Soop K."/>
            <person name="Spirin V."/>
            <person name="Szebenyi C."/>
            <person name="Tomsovsky M."/>
            <person name="Tulloss R.E."/>
            <person name="Uehling J."/>
            <person name="Grigoriev I.V."/>
            <person name="Vagvolgyi C."/>
            <person name="Papp T."/>
            <person name="Martin F.M."/>
            <person name="Miettinen O."/>
            <person name="Hibbett D.S."/>
            <person name="Nagy L.G."/>
        </authorList>
    </citation>
    <scope>NUCLEOTIDE SEQUENCE [LARGE SCALE GENOMIC DNA]</scope>
    <source>
        <strain evidence="1 2">CBS 166.37</strain>
    </source>
</reference>
<proteinExistence type="predicted"/>
<sequence>MAFWRLERCAAVFTSLLVFFGSGYSLVLTILLDIGFRSLVCSDVLGGVRVFELKPEQFHYSIFNGVIKSFQ</sequence>
<accession>A0A5C3LZ54</accession>